<dbReference type="Proteomes" id="UP000274786">
    <property type="component" value="Unassembled WGS sequence"/>
</dbReference>
<organism evidence="1 2">
    <name type="scientific">Stenotrophomonas rhizophila</name>
    <dbReference type="NCBI Taxonomy" id="216778"/>
    <lineage>
        <taxon>Bacteria</taxon>
        <taxon>Pseudomonadati</taxon>
        <taxon>Pseudomonadota</taxon>
        <taxon>Gammaproteobacteria</taxon>
        <taxon>Lysobacterales</taxon>
        <taxon>Lysobacteraceae</taxon>
        <taxon>Stenotrophomonas</taxon>
    </lineage>
</organism>
<dbReference type="AlphaFoldDB" id="A0A498C2M7"/>
<protein>
    <submittedName>
        <fullName evidence="1">Uncharacterized protein</fullName>
    </submittedName>
</protein>
<comment type="caution">
    <text evidence="1">The sequence shown here is derived from an EMBL/GenBank/DDBJ whole genome shotgun (WGS) entry which is preliminary data.</text>
</comment>
<gene>
    <name evidence="1" type="ORF">BCL79_3258</name>
</gene>
<evidence type="ECO:0000313" key="2">
    <source>
        <dbReference type="Proteomes" id="UP000274786"/>
    </source>
</evidence>
<evidence type="ECO:0000313" key="1">
    <source>
        <dbReference type="EMBL" id="RLK49785.1"/>
    </source>
</evidence>
<sequence>MAWKITGGAQVAANGRPTRVIGHHVKGEHMAYIQAKTAAGRQEIEDRARRLPPALRSMLLMVDGQRDDTALTALLPGLRAPDDALAQLSAMGLIEVVGGSAAPVIAAALTAGREQDPELYKRLYDWMSESVRRYLGLKGYFMQLKVERCTDAGGLEKLWPDLAAAISKAKSPALANRWLEETHALLHTEVVIA</sequence>
<reference evidence="1 2" key="1">
    <citation type="submission" date="2018-10" db="EMBL/GenBank/DDBJ databases">
        <title>Comparative analysis of microorganisms from saline springs in Andes Mountain Range, Colombia.</title>
        <authorList>
            <person name="Rubin E."/>
        </authorList>
    </citation>
    <scope>NUCLEOTIDE SEQUENCE [LARGE SCALE GENOMIC DNA]</scope>
    <source>
        <strain evidence="1 2">USBA GBX 843</strain>
    </source>
</reference>
<accession>A0A498C2M7</accession>
<dbReference type="EMBL" id="RCDC01000007">
    <property type="protein sequence ID" value="RLK49785.1"/>
    <property type="molecule type" value="Genomic_DNA"/>
</dbReference>
<proteinExistence type="predicted"/>
<name>A0A498C2M7_9GAMM</name>